<dbReference type="SUPFAM" id="SSF56655">
    <property type="entry name" value="Carbohydrate phosphatase"/>
    <property type="match status" value="1"/>
</dbReference>
<dbReference type="Pfam" id="PF00459">
    <property type="entry name" value="Inositol_P"/>
    <property type="match status" value="1"/>
</dbReference>
<dbReference type="GO" id="GO:0006020">
    <property type="term" value="P:inositol metabolic process"/>
    <property type="evidence" value="ECO:0007669"/>
    <property type="project" value="TreeGrafter"/>
</dbReference>
<dbReference type="FunFam" id="3.40.190.80:FF:000020">
    <property type="entry name" value="Fructose-1,6-bisphosphatase/inositol-1-monophosphatase"/>
    <property type="match status" value="1"/>
</dbReference>
<sequence length="255" mass="27840">MNEVETAKLACIEAGKVAMKYFRGDFGYSFKGDRNIVTQADIEAEKRAKAVVLKDFPLHGFLGEEGGASGSSDHVWVIDPIDGTTNFFHGVGQFAVSVAYARRGELVCGCVYNPVSGSLYWAQAGKGAWLGKSRLRVSKVSRLRDALLISGFPYDEPSLEEKTFRSMASLRAECQDIRRFGSASLDLCYVAQGICDGFFEYRLQPWDVAAGMLIVREAGGRVTDINGAEATMDSGHFLASNGLLHAEMLGRTERV</sequence>
<comment type="catalytic activity">
    <reaction evidence="1">
        <text>a myo-inositol phosphate + H2O = myo-inositol + phosphate</text>
        <dbReference type="Rhea" id="RHEA:24056"/>
        <dbReference type="ChEBI" id="CHEBI:15377"/>
        <dbReference type="ChEBI" id="CHEBI:17268"/>
        <dbReference type="ChEBI" id="CHEBI:43474"/>
        <dbReference type="ChEBI" id="CHEBI:84139"/>
        <dbReference type="EC" id="3.1.3.25"/>
    </reaction>
</comment>
<dbReference type="Gene3D" id="3.30.540.10">
    <property type="entry name" value="Fructose-1,6-Bisphosphatase, subunit A, domain 1"/>
    <property type="match status" value="1"/>
</dbReference>
<dbReference type="EMBL" id="JACQPB010000011">
    <property type="protein sequence ID" value="MBI4210057.1"/>
    <property type="molecule type" value="Genomic_DNA"/>
</dbReference>
<dbReference type="InterPro" id="IPR022337">
    <property type="entry name" value="Inositol_monophosphatase_SuhB"/>
</dbReference>
<name>A0A8T3YKD4_9ARCH</name>
<dbReference type="Proteomes" id="UP000732298">
    <property type="component" value="Unassembled WGS sequence"/>
</dbReference>
<dbReference type="PROSITE" id="PS00629">
    <property type="entry name" value="IMP_1"/>
    <property type="match status" value="1"/>
</dbReference>
<keyword evidence="6" id="KW-0378">Hydrolase</keyword>
<feature type="binding site" evidence="8">
    <location>
        <position position="82"/>
    </location>
    <ligand>
        <name>Mg(2+)</name>
        <dbReference type="ChEBI" id="CHEBI:18420"/>
        <label>1</label>
        <note>catalytic</note>
    </ligand>
</feature>
<evidence type="ECO:0000256" key="7">
    <source>
        <dbReference type="ARBA" id="ARBA00022842"/>
    </source>
</evidence>
<evidence type="ECO:0000256" key="1">
    <source>
        <dbReference type="ARBA" id="ARBA00001033"/>
    </source>
</evidence>
<comment type="cofactor">
    <cofactor evidence="2 8">
        <name>Mg(2+)</name>
        <dbReference type="ChEBI" id="CHEBI:18420"/>
    </cofactor>
</comment>
<dbReference type="GO" id="GO:0007165">
    <property type="term" value="P:signal transduction"/>
    <property type="evidence" value="ECO:0007669"/>
    <property type="project" value="TreeGrafter"/>
</dbReference>
<dbReference type="PROSITE" id="PS00630">
    <property type="entry name" value="IMP_2"/>
    <property type="match status" value="1"/>
</dbReference>
<evidence type="ECO:0000256" key="8">
    <source>
        <dbReference type="PIRSR" id="PIRSR600760-2"/>
    </source>
</evidence>
<protein>
    <recommendedName>
        <fullName evidence="4">inositol-phosphate phosphatase</fullName>
        <ecNumber evidence="4">3.1.3.25</ecNumber>
    </recommendedName>
</protein>
<dbReference type="PRINTS" id="PR00377">
    <property type="entry name" value="IMPHPHTASES"/>
</dbReference>
<dbReference type="AlphaFoldDB" id="A0A8T3YKD4"/>
<gene>
    <name evidence="9" type="ORF">HY544_00935</name>
</gene>
<evidence type="ECO:0000256" key="3">
    <source>
        <dbReference type="ARBA" id="ARBA00009759"/>
    </source>
</evidence>
<dbReference type="InterPro" id="IPR020583">
    <property type="entry name" value="Inositol_monoP_metal-BS"/>
</dbReference>
<accession>A0A8T3YKD4</accession>
<reference evidence="9" key="1">
    <citation type="submission" date="2020-07" db="EMBL/GenBank/DDBJ databases">
        <title>Huge and variable diversity of episymbiotic CPR bacteria and DPANN archaea in groundwater ecosystems.</title>
        <authorList>
            <person name="He C.Y."/>
            <person name="Keren R."/>
            <person name="Whittaker M."/>
            <person name="Farag I.F."/>
            <person name="Doudna J."/>
            <person name="Cate J.H.D."/>
            <person name="Banfield J.F."/>
        </authorList>
    </citation>
    <scope>NUCLEOTIDE SEQUENCE</scope>
    <source>
        <strain evidence="9">NC_groundwater_1296_Ag_S-0.2um_52_80</strain>
    </source>
</reference>
<keyword evidence="5 8" id="KW-0479">Metal-binding</keyword>
<comment type="caution">
    <text evidence="9">The sequence shown here is derived from an EMBL/GenBank/DDBJ whole genome shotgun (WGS) entry which is preliminary data.</text>
</comment>
<dbReference type="InterPro" id="IPR000760">
    <property type="entry name" value="Inositol_monophosphatase-like"/>
</dbReference>
<feature type="binding site" evidence="8">
    <location>
        <position position="207"/>
    </location>
    <ligand>
        <name>Mg(2+)</name>
        <dbReference type="ChEBI" id="CHEBI:18420"/>
        <label>1</label>
        <note>catalytic</note>
    </ligand>
</feature>
<dbReference type="PANTHER" id="PTHR20854">
    <property type="entry name" value="INOSITOL MONOPHOSPHATASE"/>
    <property type="match status" value="1"/>
</dbReference>
<dbReference type="GO" id="GO:0046854">
    <property type="term" value="P:phosphatidylinositol phosphate biosynthetic process"/>
    <property type="evidence" value="ECO:0007669"/>
    <property type="project" value="InterPro"/>
</dbReference>
<feature type="binding site" evidence="8">
    <location>
        <position position="64"/>
    </location>
    <ligand>
        <name>Mg(2+)</name>
        <dbReference type="ChEBI" id="CHEBI:18420"/>
        <label>1</label>
        <note>catalytic</note>
    </ligand>
</feature>
<organism evidence="9 10">
    <name type="scientific">Candidatus Iainarchaeum sp</name>
    <dbReference type="NCBI Taxonomy" id="3101447"/>
    <lineage>
        <taxon>Archaea</taxon>
        <taxon>Candidatus Iainarchaeota</taxon>
        <taxon>Candidatus Iainarchaeia</taxon>
        <taxon>Candidatus Iainarchaeales</taxon>
        <taxon>Candidatus Iainarchaeaceae</taxon>
        <taxon>Candidatus Iainarchaeum</taxon>
    </lineage>
</organism>
<dbReference type="GO" id="GO:0046872">
    <property type="term" value="F:metal ion binding"/>
    <property type="evidence" value="ECO:0007669"/>
    <property type="project" value="UniProtKB-KW"/>
</dbReference>
<dbReference type="Gene3D" id="3.40.190.80">
    <property type="match status" value="1"/>
</dbReference>
<evidence type="ECO:0000313" key="10">
    <source>
        <dbReference type="Proteomes" id="UP000732298"/>
    </source>
</evidence>
<dbReference type="InterPro" id="IPR020550">
    <property type="entry name" value="Inositol_monophosphatase_CS"/>
</dbReference>
<dbReference type="PANTHER" id="PTHR20854:SF4">
    <property type="entry name" value="INOSITOL-1-MONOPHOSPHATASE-RELATED"/>
    <property type="match status" value="1"/>
</dbReference>
<proteinExistence type="inferred from homology"/>
<evidence type="ECO:0000256" key="2">
    <source>
        <dbReference type="ARBA" id="ARBA00001946"/>
    </source>
</evidence>
<feature type="binding site" evidence="8">
    <location>
        <position position="81"/>
    </location>
    <ligand>
        <name>Mg(2+)</name>
        <dbReference type="ChEBI" id="CHEBI:18420"/>
        <label>1</label>
        <note>catalytic</note>
    </ligand>
</feature>
<dbReference type="CDD" id="cd01639">
    <property type="entry name" value="IMPase"/>
    <property type="match status" value="1"/>
</dbReference>
<dbReference type="EC" id="3.1.3.25" evidence="4"/>
<evidence type="ECO:0000256" key="5">
    <source>
        <dbReference type="ARBA" id="ARBA00022723"/>
    </source>
</evidence>
<dbReference type="GO" id="GO:0008934">
    <property type="term" value="F:inositol monophosphate 1-phosphatase activity"/>
    <property type="evidence" value="ECO:0007669"/>
    <property type="project" value="InterPro"/>
</dbReference>
<feature type="binding site" evidence="8">
    <location>
        <position position="79"/>
    </location>
    <ligand>
        <name>Mg(2+)</name>
        <dbReference type="ChEBI" id="CHEBI:18420"/>
        <label>1</label>
        <note>catalytic</note>
    </ligand>
</feature>
<dbReference type="PRINTS" id="PR01959">
    <property type="entry name" value="SBIMPHPHTASE"/>
</dbReference>
<evidence type="ECO:0000256" key="6">
    <source>
        <dbReference type="ARBA" id="ARBA00022801"/>
    </source>
</evidence>
<dbReference type="FunFam" id="3.30.540.10:FF:000003">
    <property type="entry name" value="Inositol-1-monophosphatase"/>
    <property type="match status" value="1"/>
</dbReference>
<evidence type="ECO:0000256" key="4">
    <source>
        <dbReference type="ARBA" id="ARBA00013106"/>
    </source>
</evidence>
<keyword evidence="7 8" id="KW-0460">Magnesium</keyword>
<dbReference type="InterPro" id="IPR033942">
    <property type="entry name" value="IMPase"/>
</dbReference>
<evidence type="ECO:0000313" key="9">
    <source>
        <dbReference type="EMBL" id="MBI4210057.1"/>
    </source>
</evidence>
<comment type="similarity">
    <text evidence="3">Belongs to the inositol monophosphatase superfamily.</text>
</comment>